<keyword evidence="9 11" id="KW-0472">Membrane</keyword>
<accession>A0ABQ6MV34</accession>
<dbReference type="PANTHER" id="PTHR10202">
    <property type="entry name" value="PRESENILIN"/>
    <property type="match status" value="1"/>
</dbReference>
<comment type="subcellular location">
    <subcellularLocation>
        <location evidence="1">Endoplasmic reticulum membrane</location>
        <topology evidence="1">Multi-pass membrane protein</topology>
    </subcellularLocation>
    <subcellularLocation>
        <location evidence="2">Golgi apparatus membrane</location>
        <topology evidence="2">Multi-pass membrane protein</topology>
    </subcellularLocation>
</comment>
<evidence type="ECO:0008006" key="14">
    <source>
        <dbReference type="Google" id="ProtNLM"/>
    </source>
</evidence>
<evidence type="ECO:0000256" key="3">
    <source>
        <dbReference type="ARBA" id="ARBA00008604"/>
    </source>
</evidence>
<name>A0ABQ6MV34_9STRA</name>
<dbReference type="InterPro" id="IPR006639">
    <property type="entry name" value="Preselin/SPP"/>
</dbReference>
<keyword evidence="7 11" id="KW-1133">Transmembrane helix</keyword>
<evidence type="ECO:0000256" key="6">
    <source>
        <dbReference type="ARBA" id="ARBA00022976"/>
    </source>
</evidence>
<feature type="transmembrane region" description="Helical" evidence="11">
    <location>
        <begin position="429"/>
        <end position="455"/>
    </location>
</feature>
<dbReference type="Gene3D" id="1.10.472.100">
    <property type="entry name" value="Presenilin"/>
    <property type="match status" value="1"/>
</dbReference>
<evidence type="ECO:0000313" key="12">
    <source>
        <dbReference type="EMBL" id="GMI33283.1"/>
    </source>
</evidence>
<evidence type="ECO:0000256" key="11">
    <source>
        <dbReference type="SAM" id="Phobius"/>
    </source>
</evidence>
<organism evidence="12 13">
    <name type="scientific">Tetraparma gracilis</name>
    <dbReference type="NCBI Taxonomy" id="2962635"/>
    <lineage>
        <taxon>Eukaryota</taxon>
        <taxon>Sar</taxon>
        <taxon>Stramenopiles</taxon>
        <taxon>Ochrophyta</taxon>
        <taxon>Bolidophyceae</taxon>
        <taxon>Parmales</taxon>
        <taxon>Triparmaceae</taxon>
        <taxon>Tetraparma</taxon>
    </lineage>
</organism>
<keyword evidence="6" id="KW-0914">Notch signaling pathway</keyword>
<evidence type="ECO:0000256" key="7">
    <source>
        <dbReference type="ARBA" id="ARBA00022989"/>
    </source>
</evidence>
<evidence type="ECO:0000256" key="9">
    <source>
        <dbReference type="ARBA" id="ARBA00023136"/>
    </source>
</evidence>
<evidence type="ECO:0000256" key="8">
    <source>
        <dbReference type="ARBA" id="ARBA00023034"/>
    </source>
</evidence>
<feature type="region of interest" description="Disordered" evidence="10">
    <location>
        <begin position="267"/>
        <end position="311"/>
    </location>
</feature>
<feature type="region of interest" description="Disordered" evidence="10">
    <location>
        <begin position="1"/>
        <end position="21"/>
    </location>
</feature>
<dbReference type="InterPro" id="IPR042524">
    <property type="entry name" value="Presenilin_C"/>
</dbReference>
<keyword evidence="8" id="KW-0333">Golgi apparatus</keyword>
<feature type="transmembrane region" description="Helical" evidence="11">
    <location>
        <begin position="461"/>
        <end position="483"/>
    </location>
</feature>
<feature type="transmembrane region" description="Helical" evidence="11">
    <location>
        <begin position="33"/>
        <end position="59"/>
    </location>
</feature>
<dbReference type="Pfam" id="PF01080">
    <property type="entry name" value="Presenilin"/>
    <property type="match status" value="2"/>
</dbReference>
<evidence type="ECO:0000256" key="2">
    <source>
        <dbReference type="ARBA" id="ARBA00004653"/>
    </source>
</evidence>
<feature type="transmembrane region" description="Helical" evidence="11">
    <location>
        <begin position="124"/>
        <end position="144"/>
    </location>
</feature>
<evidence type="ECO:0000256" key="10">
    <source>
        <dbReference type="SAM" id="MobiDB-lite"/>
    </source>
</evidence>
<comment type="similarity">
    <text evidence="3">Belongs to the peptidase A22A family.</text>
</comment>
<evidence type="ECO:0000256" key="4">
    <source>
        <dbReference type="ARBA" id="ARBA00022692"/>
    </source>
</evidence>
<feature type="transmembrane region" description="Helical" evidence="11">
    <location>
        <begin position="93"/>
        <end position="117"/>
    </location>
</feature>
<gene>
    <name evidence="12" type="ORF">TeGR_g12181</name>
</gene>
<dbReference type="PANTHER" id="PTHR10202:SF13">
    <property type="entry name" value="PRESENILIN HOMOLOG"/>
    <property type="match status" value="1"/>
</dbReference>
<keyword evidence="13" id="KW-1185">Reference proteome</keyword>
<keyword evidence="4 11" id="KW-0812">Transmembrane</keyword>
<dbReference type="SMART" id="SM00730">
    <property type="entry name" value="PSN"/>
    <property type="match status" value="1"/>
</dbReference>
<sequence length="498" mass="52935">MSVTRNSSPSLPHSSSSLSAPASAAEKEQGIVYALYSFGAMLPPVLLAMLLSSLATHFVNTPAYSLSTSQAFSSSYQVYDTSASSGGAAAGQAALNAVVICAVIAGMTFVIVGCFYFRLTKCIGAYMVLSSFVLLSVMSATMAQVACDRYELGLDVATWVFLAVNFAVLGVVSIFVQDPAVTPRYFSQLYAILTSVLLAWQLSHFDSITGWALLIALGFYDLCAVLTPCGPLKALVGLMQSREEAGEGMQLPGLLYEARLPVGRLYGGRGAGEEDELEEPPASSSISSASSSPSPPSPSSSPLPPDRPVPLPFSLARSLRLQILDPSQIPPPFPKPENAEYTPEQNLAVVDCGRPPDALFARGAREEGDMGDVFHVRTPEGEDSTYVIDSETGKVFLRDDDDDEEEEGGGVIKLGLGDFIFYSVLVSKAAMYSLTTAVICIIVILSGLGMTLFLLSVYKMALPALPVSIFCGVTFYALGVYAIQPYIETVLSNGPLYL</sequence>
<evidence type="ECO:0000313" key="13">
    <source>
        <dbReference type="Proteomes" id="UP001165060"/>
    </source>
</evidence>
<feature type="transmembrane region" description="Helical" evidence="11">
    <location>
        <begin position="208"/>
        <end position="232"/>
    </location>
</feature>
<dbReference type="EMBL" id="BRYB01000580">
    <property type="protein sequence ID" value="GMI33283.1"/>
    <property type="molecule type" value="Genomic_DNA"/>
</dbReference>
<feature type="compositionally biased region" description="Low complexity" evidence="10">
    <location>
        <begin position="280"/>
        <end position="292"/>
    </location>
</feature>
<protein>
    <recommendedName>
        <fullName evidence="14">Presenilin</fullName>
    </recommendedName>
</protein>
<comment type="caution">
    <text evidence="12">The sequence shown here is derived from an EMBL/GenBank/DDBJ whole genome shotgun (WGS) entry which is preliminary data.</text>
</comment>
<evidence type="ECO:0000256" key="5">
    <source>
        <dbReference type="ARBA" id="ARBA00022824"/>
    </source>
</evidence>
<keyword evidence="5" id="KW-0256">Endoplasmic reticulum</keyword>
<feature type="transmembrane region" description="Helical" evidence="11">
    <location>
        <begin position="156"/>
        <end position="176"/>
    </location>
</feature>
<feature type="transmembrane region" description="Helical" evidence="11">
    <location>
        <begin position="185"/>
        <end position="202"/>
    </location>
</feature>
<evidence type="ECO:0000256" key="1">
    <source>
        <dbReference type="ARBA" id="ARBA00004477"/>
    </source>
</evidence>
<feature type="compositionally biased region" description="Pro residues" evidence="10">
    <location>
        <begin position="293"/>
        <end position="311"/>
    </location>
</feature>
<dbReference type="InterPro" id="IPR001108">
    <property type="entry name" value="Peptidase_A22A"/>
</dbReference>
<proteinExistence type="inferred from homology"/>
<feature type="compositionally biased region" description="Low complexity" evidence="10">
    <location>
        <begin position="7"/>
        <end position="21"/>
    </location>
</feature>
<dbReference type="Proteomes" id="UP001165060">
    <property type="component" value="Unassembled WGS sequence"/>
</dbReference>
<reference evidence="12 13" key="1">
    <citation type="journal article" date="2023" name="Commun. Biol.">
        <title>Genome analysis of Parmales, the sister group of diatoms, reveals the evolutionary specialization of diatoms from phago-mixotrophs to photoautotrophs.</title>
        <authorList>
            <person name="Ban H."/>
            <person name="Sato S."/>
            <person name="Yoshikawa S."/>
            <person name="Yamada K."/>
            <person name="Nakamura Y."/>
            <person name="Ichinomiya M."/>
            <person name="Sato N."/>
            <person name="Blanc-Mathieu R."/>
            <person name="Endo H."/>
            <person name="Kuwata A."/>
            <person name="Ogata H."/>
        </authorList>
    </citation>
    <scope>NUCLEOTIDE SEQUENCE [LARGE SCALE GENOMIC DNA]</scope>
</reference>